<dbReference type="eggNOG" id="COG4731">
    <property type="taxonomic scope" value="Bacteria"/>
</dbReference>
<dbReference type="RefSeq" id="WP_008833322.1">
    <property type="nucleotide sequence ID" value="NZ_BSFC01000021.1"/>
</dbReference>
<reference evidence="2 3" key="1">
    <citation type="submission" date="2014-03" db="EMBL/GenBank/DDBJ databases">
        <title>Whole genome sequence of Novosphingobium resinovorum KF1.</title>
        <authorList>
            <person name="Gan H.M."/>
            <person name="Gan H.Y."/>
            <person name="Chew T.H."/>
            <person name="Savka M.A."/>
        </authorList>
    </citation>
    <scope>NUCLEOTIDE SEQUENCE [LARGE SCALE GENOMIC DNA]</scope>
    <source>
        <strain evidence="2 3">KF1</strain>
    </source>
</reference>
<dbReference type="Proteomes" id="UP000024329">
    <property type="component" value="Unassembled WGS sequence"/>
</dbReference>
<proteinExistence type="predicted"/>
<accession>A0A031K0M7</accession>
<comment type="caution">
    <text evidence="2">The sequence shown here is derived from an EMBL/GenBank/DDBJ whole genome shotgun (WGS) entry which is preliminary data.</text>
</comment>
<dbReference type="PATRIC" id="fig|158500.4.peg.1731"/>
<dbReference type="AlphaFoldDB" id="A0A031K0M7"/>
<protein>
    <recommendedName>
        <fullName evidence="1">DUF2147 domain-containing protein</fullName>
    </recommendedName>
</protein>
<name>A0A031K0M7_9SPHN</name>
<evidence type="ECO:0000313" key="3">
    <source>
        <dbReference type="Proteomes" id="UP000024329"/>
    </source>
</evidence>
<gene>
    <name evidence="2" type="ORF">BV97_01689</name>
</gene>
<dbReference type="InterPro" id="IPR019223">
    <property type="entry name" value="DUF2147"/>
</dbReference>
<organism evidence="2 3">
    <name type="scientific">Novosphingobium resinovorum</name>
    <dbReference type="NCBI Taxonomy" id="158500"/>
    <lineage>
        <taxon>Bacteria</taxon>
        <taxon>Pseudomonadati</taxon>
        <taxon>Pseudomonadota</taxon>
        <taxon>Alphaproteobacteria</taxon>
        <taxon>Sphingomonadales</taxon>
        <taxon>Sphingomonadaceae</taxon>
        <taxon>Novosphingobium</taxon>
    </lineage>
</organism>
<dbReference type="PANTHER" id="PTHR36919">
    <property type="entry name" value="BLR1215 PROTEIN"/>
    <property type="match status" value="1"/>
</dbReference>
<dbReference type="EMBL" id="JFYZ01000005">
    <property type="protein sequence ID" value="EZP82765.1"/>
    <property type="molecule type" value="Genomic_DNA"/>
</dbReference>
<sequence>MLWRASGNPAERTNGTMLLRTALFLSLLAVPLGARAATPVEGVWLNPSGSVAVRTGSCGPGLCGRVVWASGQAKADAQDSGIASLIGTELLQDYRPEGRIWRGTVFVPDMGRRFDSRIEPLSADRLKISGCILGGFFCRSQVWTRIAQVPA</sequence>
<dbReference type="Gene3D" id="2.40.128.520">
    <property type="match status" value="1"/>
</dbReference>
<feature type="domain" description="DUF2147" evidence="1">
    <location>
        <begin position="42"/>
        <end position="145"/>
    </location>
</feature>
<evidence type="ECO:0000259" key="1">
    <source>
        <dbReference type="Pfam" id="PF09917"/>
    </source>
</evidence>
<dbReference type="Pfam" id="PF09917">
    <property type="entry name" value="DUF2147"/>
    <property type="match status" value="1"/>
</dbReference>
<dbReference type="PANTHER" id="PTHR36919:SF2">
    <property type="entry name" value="BLL6627 PROTEIN"/>
    <property type="match status" value="1"/>
</dbReference>
<evidence type="ECO:0000313" key="2">
    <source>
        <dbReference type="EMBL" id="EZP82765.1"/>
    </source>
</evidence>